<accession>A0A917LEC6</accession>
<keyword evidence="4" id="KW-1185">Reference proteome</keyword>
<gene>
    <name evidence="3" type="ORF">GCM10007304_32400</name>
</gene>
<name>A0A917LEC6_9NOCA</name>
<dbReference type="AlphaFoldDB" id="A0A917LEC6"/>
<dbReference type="EMBL" id="BMCU01000003">
    <property type="protein sequence ID" value="GGG15853.1"/>
    <property type="molecule type" value="Genomic_DNA"/>
</dbReference>
<proteinExistence type="predicted"/>
<feature type="domain" description="Hemerythrin-like" evidence="2">
    <location>
        <begin position="13"/>
        <end position="129"/>
    </location>
</feature>
<dbReference type="Pfam" id="PF01814">
    <property type="entry name" value="Hemerythrin"/>
    <property type="match status" value="1"/>
</dbReference>
<dbReference type="Gene3D" id="1.20.120.520">
    <property type="entry name" value="nmb1532 protein domain like"/>
    <property type="match status" value="1"/>
</dbReference>
<protein>
    <submittedName>
        <fullName evidence="3">Cation-binding protein</fullName>
    </submittedName>
</protein>
<evidence type="ECO:0000313" key="3">
    <source>
        <dbReference type="EMBL" id="GGG15853.1"/>
    </source>
</evidence>
<dbReference type="PANTHER" id="PTHR35585">
    <property type="entry name" value="HHE DOMAIN PROTEIN (AFU_ORTHOLOGUE AFUA_4G00730)"/>
    <property type="match status" value="1"/>
</dbReference>
<dbReference type="RefSeq" id="WP_188545857.1">
    <property type="nucleotide sequence ID" value="NZ_BMCU01000003.1"/>
</dbReference>
<comment type="caution">
    <text evidence="3">The sequence shown here is derived from an EMBL/GenBank/DDBJ whole genome shotgun (WGS) entry which is preliminary data.</text>
</comment>
<reference evidence="3" key="2">
    <citation type="submission" date="2020-09" db="EMBL/GenBank/DDBJ databases">
        <authorList>
            <person name="Sun Q."/>
            <person name="Sedlacek I."/>
        </authorList>
    </citation>
    <scope>NUCLEOTIDE SEQUENCE</scope>
    <source>
        <strain evidence="3">CCM 7905</strain>
    </source>
</reference>
<dbReference type="PANTHER" id="PTHR35585:SF1">
    <property type="entry name" value="HHE DOMAIN PROTEIN (AFU_ORTHOLOGUE AFUA_4G00730)"/>
    <property type="match status" value="1"/>
</dbReference>
<feature type="region of interest" description="Disordered" evidence="1">
    <location>
        <begin position="154"/>
        <end position="176"/>
    </location>
</feature>
<dbReference type="InterPro" id="IPR012312">
    <property type="entry name" value="Hemerythrin-like"/>
</dbReference>
<evidence type="ECO:0000259" key="2">
    <source>
        <dbReference type="Pfam" id="PF01814"/>
    </source>
</evidence>
<dbReference type="Proteomes" id="UP000654257">
    <property type="component" value="Unassembled WGS sequence"/>
</dbReference>
<evidence type="ECO:0000256" key="1">
    <source>
        <dbReference type="SAM" id="MobiDB-lite"/>
    </source>
</evidence>
<sequence>MSQPLPDIATADITSLIMDDHEWFRRAFARLDDAQTAEELSAVWGPLGERLDTHAQAEEEVFYPSLLKKGSDDAEEETDDAIGDHNKIRDAVAKAAECEVGSHEWYEAVGTARAENSEHLAEEEDEVLPDFRKNAPRELRAELAQQWIAFYAAHPGGKGIDTSDRDPQEYIEEHSA</sequence>
<organism evidence="3 4">
    <name type="scientific">Rhodococcoides trifolii</name>
    <dbReference type="NCBI Taxonomy" id="908250"/>
    <lineage>
        <taxon>Bacteria</taxon>
        <taxon>Bacillati</taxon>
        <taxon>Actinomycetota</taxon>
        <taxon>Actinomycetes</taxon>
        <taxon>Mycobacteriales</taxon>
        <taxon>Nocardiaceae</taxon>
        <taxon>Rhodococcoides</taxon>
    </lineage>
</organism>
<dbReference type="CDD" id="cd12108">
    <property type="entry name" value="Hr-like"/>
    <property type="match status" value="1"/>
</dbReference>
<feature type="compositionally biased region" description="Basic and acidic residues" evidence="1">
    <location>
        <begin position="161"/>
        <end position="176"/>
    </location>
</feature>
<reference evidence="3" key="1">
    <citation type="journal article" date="2014" name="Int. J. Syst. Evol. Microbiol.">
        <title>Complete genome sequence of Corynebacterium casei LMG S-19264T (=DSM 44701T), isolated from a smear-ripened cheese.</title>
        <authorList>
            <consortium name="US DOE Joint Genome Institute (JGI-PGF)"/>
            <person name="Walter F."/>
            <person name="Albersmeier A."/>
            <person name="Kalinowski J."/>
            <person name="Ruckert C."/>
        </authorList>
    </citation>
    <scope>NUCLEOTIDE SEQUENCE</scope>
    <source>
        <strain evidence="3">CCM 7905</strain>
    </source>
</reference>
<evidence type="ECO:0000313" key="4">
    <source>
        <dbReference type="Proteomes" id="UP000654257"/>
    </source>
</evidence>